<evidence type="ECO:0000313" key="6">
    <source>
        <dbReference type="EMBL" id="NEK25139.1"/>
    </source>
</evidence>
<dbReference type="GO" id="GO:0016020">
    <property type="term" value="C:membrane"/>
    <property type="evidence" value="ECO:0007669"/>
    <property type="project" value="UniProtKB-SubCell"/>
</dbReference>
<dbReference type="EMBL" id="JAABNT010000042">
    <property type="protein sequence ID" value="NEK25139.1"/>
    <property type="molecule type" value="Genomic_DNA"/>
</dbReference>
<feature type="transmembrane region" description="Helical" evidence="5">
    <location>
        <begin position="78"/>
        <end position="95"/>
    </location>
</feature>
<dbReference type="SUPFAM" id="SSF144091">
    <property type="entry name" value="Rhomboid-like"/>
    <property type="match status" value="1"/>
</dbReference>
<keyword evidence="2 5" id="KW-0812">Transmembrane</keyword>
<dbReference type="InterPro" id="IPR035952">
    <property type="entry name" value="Rhomboid-like_sf"/>
</dbReference>
<feature type="transmembrane region" description="Helical" evidence="5">
    <location>
        <begin position="21"/>
        <end position="38"/>
    </location>
</feature>
<dbReference type="Proteomes" id="UP000468591">
    <property type="component" value="Unassembled WGS sequence"/>
</dbReference>
<sequence>MTNPERMRAMWQDNAALRHSVALLATGLLAAIIAWLTLSPPKQHVDGILSDKAYHAIAFAALALPCAVLYARALTWTMPIAALFGAAIELIQPIVGRSAETADFVADLVGLAIGVALGLFLRAKIQSFVSR</sequence>
<gene>
    <name evidence="6" type="ORF">GV827_22495</name>
</gene>
<keyword evidence="4 5" id="KW-0472">Membrane</keyword>
<reference evidence="6 7" key="1">
    <citation type="submission" date="2020-01" db="EMBL/GenBank/DDBJ databases">
        <title>Sulfitobacter sediminilitoris sp. nov., isolated from a tidal flat.</title>
        <authorList>
            <person name="Park S."/>
            <person name="Yoon J.-H."/>
        </authorList>
    </citation>
    <scope>NUCLEOTIDE SEQUENCE [LARGE SCALE GENOMIC DNA]</scope>
    <source>
        <strain evidence="6 7">JBTF-M27</strain>
    </source>
</reference>
<protein>
    <submittedName>
        <fullName evidence="6">Teicoplanin resistance protein VanZ</fullName>
    </submittedName>
</protein>
<evidence type="ECO:0000256" key="4">
    <source>
        <dbReference type="ARBA" id="ARBA00023136"/>
    </source>
</evidence>
<accession>A0A6P0CG74</accession>
<evidence type="ECO:0000256" key="3">
    <source>
        <dbReference type="ARBA" id="ARBA00022989"/>
    </source>
</evidence>
<comment type="caution">
    <text evidence="6">The sequence shown here is derived from an EMBL/GenBank/DDBJ whole genome shotgun (WGS) entry which is preliminary data.</text>
</comment>
<evidence type="ECO:0000256" key="2">
    <source>
        <dbReference type="ARBA" id="ARBA00022692"/>
    </source>
</evidence>
<name>A0A6P0CG74_9RHOB</name>
<organism evidence="6 7">
    <name type="scientific">Sulfitobacter sediminilitoris</name>
    <dbReference type="NCBI Taxonomy" id="2698830"/>
    <lineage>
        <taxon>Bacteria</taxon>
        <taxon>Pseudomonadati</taxon>
        <taxon>Pseudomonadota</taxon>
        <taxon>Alphaproteobacteria</taxon>
        <taxon>Rhodobacterales</taxon>
        <taxon>Roseobacteraceae</taxon>
        <taxon>Sulfitobacter</taxon>
    </lineage>
</organism>
<evidence type="ECO:0000256" key="1">
    <source>
        <dbReference type="ARBA" id="ARBA00004141"/>
    </source>
</evidence>
<evidence type="ECO:0000256" key="5">
    <source>
        <dbReference type="SAM" id="Phobius"/>
    </source>
</evidence>
<evidence type="ECO:0000313" key="7">
    <source>
        <dbReference type="Proteomes" id="UP000468591"/>
    </source>
</evidence>
<feature type="transmembrane region" description="Helical" evidence="5">
    <location>
        <begin position="101"/>
        <end position="121"/>
    </location>
</feature>
<proteinExistence type="predicted"/>
<comment type="subcellular location">
    <subcellularLocation>
        <location evidence="1">Membrane</location>
        <topology evidence="1">Multi-pass membrane protein</topology>
    </subcellularLocation>
</comment>
<keyword evidence="3 5" id="KW-1133">Transmembrane helix</keyword>
<feature type="transmembrane region" description="Helical" evidence="5">
    <location>
        <begin position="53"/>
        <end position="71"/>
    </location>
</feature>
<dbReference type="AlphaFoldDB" id="A0A6P0CG74"/>
<keyword evidence="7" id="KW-1185">Reference proteome</keyword>
<dbReference type="RefSeq" id="WP_164356462.1">
    <property type="nucleotide sequence ID" value="NZ_JAABNT010000042.1"/>
</dbReference>